<accession>A0A561R8Z2</accession>
<dbReference type="Pfam" id="PF11800">
    <property type="entry name" value="RP-C_C"/>
    <property type="match status" value="1"/>
</dbReference>
<keyword evidence="5" id="KW-1185">Reference proteome</keyword>
<protein>
    <submittedName>
        <fullName evidence="4">Replication initiation protein RepC</fullName>
    </submittedName>
</protein>
<feature type="compositionally biased region" description="Polar residues" evidence="1">
    <location>
        <begin position="294"/>
        <end position="311"/>
    </location>
</feature>
<dbReference type="Proteomes" id="UP000320653">
    <property type="component" value="Unassembled WGS sequence"/>
</dbReference>
<feature type="domain" description="Plasmid replication protein C C-terminal" evidence="3">
    <location>
        <begin position="322"/>
        <end position="422"/>
    </location>
</feature>
<sequence length="439" mass="48248">MTYQHVTTPFGRRPISLGMLASQQLAGEIRPGEKRPKWKLFRAICEARSLLGVSDRALTVLDALLTFYPEDELSAENGLVVFPSNAQLSIRARGMAPATLRRHLAMLVETGLILRKDSPNGKRYARRGRSGKIDDAYGFSLAPLLSRAHEIEDLAAQIATDREILRATRERLTICRRDIGKLINLAASQGVDQALDHDWEALHQSFRSLVDSIPRLAPVDELATILAKLEELRDHIVNCLKSLAEIEKTSAIESHSERHKQDSNTKIPIEFETASSCTELPSELSAIPVLATSQMDDNPQSSSEKSNQTSLPPMRTKMHGLPLSLVLQACPQIADYGPQGAVSSWRDLSVAATVVRTMLNVTPSAYHRALTVMGPENTATLIACILERAEHIKSAGGYIRDLTNRAEVGKFAIEPMLMALLRARSSPGGEKPAEKRLSS</sequence>
<evidence type="ECO:0000259" key="2">
    <source>
        <dbReference type="Pfam" id="PF03428"/>
    </source>
</evidence>
<evidence type="ECO:0000259" key="3">
    <source>
        <dbReference type="Pfam" id="PF11800"/>
    </source>
</evidence>
<proteinExistence type="predicted"/>
<evidence type="ECO:0000313" key="5">
    <source>
        <dbReference type="Proteomes" id="UP000320653"/>
    </source>
</evidence>
<dbReference type="RefSeq" id="WP_145632947.1">
    <property type="nucleotide sequence ID" value="NZ_VIWP01000001.1"/>
</dbReference>
<dbReference type="AlphaFoldDB" id="A0A561R8Z2"/>
<evidence type="ECO:0000313" key="4">
    <source>
        <dbReference type="EMBL" id="TWF59064.1"/>
    </source>
</evidence>
<organism evidence="4 5">
    <name type="scientific">Neorhizobium alkalisoli</name>
    <dbReference type="NCBI Taxonomy" id="528178"/>
    <lineage>
        <taxon>Bacteria</taxon>
        <taxon>Pseudomonadati</taxon>
        <taxon>Pseudomonadota</taxon>
        <taxon>Alphaproteobacteria</taxon>
        <taxon>Hyphomicrobiales</taxon>
        <taxon>Rhizobiaceae</taxon>
        <taxon>Rhizobium/Agrobacterium group</taxon>
        <taxon>Neorhizobium</taxon>
    </lineage>
</organism>
<dbReference type="NCBIfam" id="NF010396">
    <property type="entry name" value="PRK13824.1"/>
    <property type="match status" value="1"/>
</dbReference>
<dbReference type="OrthoDB" id="7488837at2"/>
<evidence type="ECO:0000256" key="1">
    <source>
        <dbReference type="SAM" id="MobiDB-lite"/>
    </source>
</evidence>
<feature type="domain" description="Plasmid replication protein C N-terminal" evidence="2">
    <location>
        <begin position="13"/>
        <end position="186"/>
    </location>
</feature>
<gene>
    <name evidence="4" type="ORF">FHW37_101870</name>
</gene>
<reference evidence="4 5" key="1">
    <citation type="submission" date="2019-06" db="EMBL/GenBank/DDBJ databases">
        <title>Sorghum-associated microbial communities from plants grown in Nebraska, USA.</title>
        <authorList>
            <person name="Schachtman D."/>
        </authorList>
    </citation>
    <scope>NUCLEOTIDE SEQUENCE [LARGE SCALE GENOMIC DNA]</scope>
    <source>
        <strain evidence="4 5">1225</strain>
    </source>
</reference>
<dbReference type="InterPro" id="IPR005090">
    <property type="entry name" value="RepC_N"/>
</dbReference>
<dbReference type="EMBL" id="VIWP01000001">
    <property type="protein sequence ID" value="TWF59064.1"/>
    <property type="molecule type" value="Genomic_DNA"/>
</dbReference>
<feature type="region of interest" description="Disordered" evidence="1">
    <location>
        <begin position="294"/>
        <end position="315"/>
    </location>
</feature>
<name>A0A561R8Z2_9HYPH</name>
<dbReference type="InterPro" id="IPR021760">
    <property type="entry name" value="RepC_C"/>
</dbReference>
<comment type="caution">
    <text evidence="4">The sequence shown here is derived from an EMBL/GenBank/DDBJ whole genome shotgun (WGS) entry which is preliminary data.</text>
</comment>
<dbReference type="NCBIfam" id="NF040974">
    <property type="entry name" value="RepABC_RepC"/>
    <property type="match status" value="1"/>
</dbReference>
<dbReference type="Pfam" id="PF03428">
    <property type="entry name" value="RP-C"/>
    <property type="match status" value="1"/>
</dbReference>
<dbReference type="InterPro" id="IPR047611">
    <property type="entry name" value="RepABC_RepC"/>
</dbReference>